<organism evidence="2 3">
    <name type="scientific">Vanilla planifolia</name>
    <name type="common">Vanilla</name>
    <dbReference type="NCBI Taxonomy" id="51239"/>
    <lineage>
        <taxon>Eukaryota</taxon>
        <taxon>Viridiplantae</taxon>
        <taxon>Streptophyta</taxon>
        <taxon>Embryophyta</taxon>
        <taxon>Tracheophyta</taxon>
        <taxon>Spermatophyta</taxon>
        <taxon>Magnoliopsida</taxon>
        <taxon>Liliopsida</taxon>
        <taxon>Asparagales</taxon>
        <taxon>Orchidaceae</taxon>
        <taxon>Vanilloideae</taxon>
        <taxon>Vanilleae</taxon>
        <taxon>Vanilla</taxon>
    </lineage>
</organism>
<name>A0A835URE8_VANPL</name>
<evidence type="ECO:0008006" key="4">
    <source>
        <dbReference type="Google" id="ProtNLM"/>
    </source>
</evidence>
<gene>
    <name evidence="2" type="ORF">HPP92_015719</name>
</gene>
<dbReference type="EMBL" id="JADCNM010000008">
    <property type="protein sequence ID" value="KAG0471173.1"/>
    <property type="molecule type" value="Genomic_DNA"/>
</dbReference>
<proteinExistence type="predicted"/>
<protein>
    <recommendedName>
        <fullName evidence="4">Pollen preferential protein</fullName>
    </recommendedName>
</protein>
<dbReference type="PANTHER" id="PTHR33264">
    <property type="entry name" value="EXPRESSED PROTEIN"/>
    <property type="match status" value="1"/>
</dbReference>
<comment type="caution">
    <text evidence="2">The sequence shown here is derived from an EMBL/GenBank/DDBJ whole genome shotgun (WGS) entry which is preliminary data.</text>
</comment>
<evidence type="ECO:0000313" key="2">
    <source>
        <dbReference type="EMBL" id="KAG0471173.1"/>
    </source>
</evidence>
<feature type="region of interest" description="Disordered" evidence="1">
    <location>
        <begin position="115"/>
        <end position="138"/>
    </location>
</feature>
<dbReference type="OrthoDB" id="695262at2759"/>
<dbReference type="PANTHER" id="PTHR33264:SF8">
    <property type="entry name" value="EXPRESSED PROTEIN"/>
    <property type="match status" value="1"/>
</dbReference>
<dbReference type="Proteomes" id="UP000639772">
    <property type="component" value="Unassembled WGS sequence"/>
</dbReference>
<accession>A0A835URE8</accession>
<dbReference type="AlphaFoldDB" id="A0A835URE8"/>
<evidence type="ECO:0000256" key="1">
    <source>
        <dbReference type="SAM" id="MobiDB-lite"/>
    </source>
</evidence>
<sequence>MKRRWEATNGASPEGASAPLAIYPPARRQPRVLKEVPRKLSKRVAEVAGGTTAECAAVVCCCPCGLLNLLVLAVVKLPAGLLRRALRRRRKRRAEKRRRAAGLLGMESKGSAVRTDAASSVMMPWPEKSPGAEVSEKEKEMWGQFHGAGFWRSPSQRE</sequence>
<feature type="region of interest" description="Disordered" evidence="1">
    <location>
        <begin position="1"/>
        <end position="21"/>
    </location>
</feature>
<evidence type="ECO:0000313" key="3">
    <source>
        <dbReference type="Proteomes" id="UP000639772"/>
    </source>
</evidence>
<reference evidence="2 3" key="1">
    <citation type="journal article" date="2020" name="Nat. Food">
        <title>A phased Vanilla planifolia genome enables genetic improvement of flavour and production.</title>
        <authorList>
            <person name="Hasing T."/>
            <person name="Tang H."/>
            <person name="Brym M."/>
            <person name="Khazi F."/>
            <person name="Huang T."/>
            <person name="Chambers A.H."/>
        </authorList>
    </citation>
    <scope>NUCLEOTIDE SEQUENCE [LARGE SCALE GENOMIC DNA]</scope>
    <source>
        <tissue evidence="2">Leaf</tissue>
    </source>
</reference>